<organism evidence="3">
    <name type="scientific">Ditylum brightwellii</name>
    <dbReference type="NCBI Taxonomy" id="49249"/>
    <lineage>
        <taxon>Eukaryota</taxon>
        <taxon>Sar</taxon>
        <taxon>Stramenopiles</taxon>
        <taxon>Ochrophyta</taxon>
        <taxon>Bacillariophyta</taxon>
        <taxon>Mediophyceae</taxon>
        <taxon>Lithodesmiophycidae</taxon>
        <taxon>Lithodesmiales</taxon>
        <taxon>Lithodesmiaceae</taxon>
        <taxon>Ditylum</taxon>
    </lineage>
</organism>
<evidence type="ECO:0000256" key="2">
    <source>
        <dbReference type="SAM" id="Phobius"/>
    </source>
</evidence>
<evidence type="ECO:0000313" key="3">
    <source>
        <dbReference type="EMBL" id="CAE4666813.1"/>
    </source>
</evidence>
<feature type="compositionally biased region" description="Basic and acidic residues" evidence="1">
    <location>
        <begin position="322"/>
        <end position="332"/>
    </location>
</feature>
<accession>A0A7S4T5Y5</accession>
<feature type="compositionally biased region" description="Polar residues" evidence="1">
    <location>
        <begin position="387"/>
        <end position="398"/>
    </location>
</feature>
<proteinExistence type="predicted"/>
<feature type="compositionally biased region" description="Basic and acidic residues" evidence="1">
    <location>
        <begin position="350"/>
        <end position="361"/>
    </location>
</feature>
<feature type="compositionally biased region" description="Acidic residues" evidence="1">
    <location>
        <begin position="462"/>
        <end position="479"/>
    </location>
</feature>
<keyword evidence="2" id="KW-1133">Transmembrane helix</keyword>
<feature type="transmembrane region" description="Helical" evidence="2">
    <location>
        <begin position="152"/>
        <end position="175"/>
    </location>
</feature>
<dbReference type="AlphaFoldDB" id="A0A7S4T5Y5"/>
<feature type="region of interest" description="Disordered" evidence="1">
    <location>
        <begin position="286"/>
        <end position="414"/>
    </location>
</feature>
<keyword evidence="2" id="KW-0812">Transmembrane</keyword>
<feature type="transmembrane region" description="Helical" evidence="2">
    <location>
        <begin position="517"/>
        <end position="535"/>
    </location>
</feature>
<evidence type="ECO:0000256" key="1">
    <source>
        <dbReference type="SAM" id="MobiDB-lite"/>
    </source>
</evidence>
<keyword evidence="2" id="KW-0472">Membrane</keyword>
<feature type="region of interest" description="Disordered" evidence="1">
    <location>
        <begin position="442"/>
        <end position="502"/>
    </location>
</feature>
<name>A0A7S4T5Y5_9STRA</name>
<gene>
    <name evidence="3" type="ORF">DBRI00130_LOCUS43277</name>
</gene>
<dbReference type="EMBL" id="HBNS01060136">
    <property type="protein sequence ID" value="CAE4666813.1"/>
    <property type="molecule type" value="Transcribed_RNA"/>
</dbReference>
<feature type="region of interest" description="Disordered" evidence="1">
    <location>
        <begin position="118"/>
        <end position="141"/>
    </location>
</feature>
<protein>
    <submittedName>
        <fullName evidence="3">Uncharacterized protein</fullName>
    </submittedName>
</protein>
<reference evidence="3" key="1">
    <citation type="submission" date="2021-01" db="EMBL/GenBank/DDBJ databases">
        <authorList>
            <person name="Corre E."/>
            <person name="Pelletier E."/>
            <person name="Niang G."/>
            <person name="Scheremetjew M."/>
            <person name="Finn R."/>
            <person name="Kale V."/>
            <person name="Holt S."/>
            <person name="Cochrane G."/>
            <person name="Meng A."/>
            <person name="Brown T."/>
            <person name="Cohen L."/>
        </authorList>
    </citation>
    <scope>NUCLEOTIDE SEQUENCE</scope>
    <source>
        <strain evidence="3">GSO104</strain>
    </source>
</reference>
<feature type="compositionally biased region" description="Pro residues" evidence="1">
    <location>
        <begin position="447"/>
        <end position="461"/>
    </location>
</feature>
<sequence>MFHLKTFSCYCHKYVAMARKHDDSAIKPKTMGEECTKSTIAGKRSKPQPEIYNHEHCVLIHSESRQLFPCAGNRNSDAKTEVIMHRNDSSNTNSAIGYTLDRPISPLHQCDRSCTSDQHQISRAPEHGIISETRNRCRPRSSYRSHRFNSHLFPRSSVVMAMIVAALIMVLPVHLPLADAKKTNPKTKVLLKQYTGKRVSTNKSHYWSNPVLDSLTNFVRPSEKRTTAKVINIDELGAARDVTGTVVDAPVKERKVVQPSKKKKALLLPLPRDEPAETMAQQEGLMGEAEVDDTGSSSQAGYEDDTPGIFLPLPSQQSSNKLGKDKQEHMPKDQTSTETKYSSKEKRRRAVQELRKYKMGTEDTTSSGGETTEGDGDTVVYYYINEDTVTNENESNEGAQDETGPGDTPPENTVSVPLVVYDEDGNAVSVSDLHDAGHEVYMEHPKVPPPEVPKVPPPPPVEESDVSIEVDEESSESSEPESKSSNATSTTSSAETSRQMNAASEFNDSMPQAQDQMIIISTVATMALLVGALSARRMRSRQFLSSCIENESLEDDVAYDAAYTHPAASRGSMAGGFGHHPQLHHRGRGGSNSLMAGGAVGYDTFGSTSDNPPPWKGDLEKFDV</sequence>
<feature type="region of interest" description="Disordered" evidence="1">
    <location>
        <begin position="605"/>
        <end position="624"/>
    </location>
</feature>
<feature type="compositionally biased region" description="Low complexity" evidence="1">
    <location>
        <begin position="483"/>
        <end position="497"/>
    </location>
</feature>